<sequence length="793" mass="85242">MGLSTILTAGFLALRLFSLSADAAPSPQPSDAVTYEAAASSWWLADIKRQGSVVFGTAADATDYKVFRNVKDYGATGDGTTDDTDAINTAMSDGSRCGKGCDSSTVKPALVYFPPGTYLVSKPLIPYYYTHMVGDLLNPPVLKASASFAGMAVIDADPYDDTGNNWFTNQNNFFRQIRNFKIDLTGVPKTTGTGIHWQVAQATSLQNIEFVMVEDSSEENAQQGIFIDNGSGGFMTDLTFTGGKYGVFMGSQQFTSRNMTFRNCNTAIYMNWNWAWTFSGMTIENCGVGLDISAGETVQNVGSVILLDSTISNTPVGINTVYTTGQSGTNGTLILDNVDMSSNVPVAVKNSGTSATVLAGNTKIESWIQGRTYSGKTGQAVQDTQTAIPRPKVLLDSNGNFVTKSKPQYAGVAASKFVSVKDKGAKGDGVTDDTAAIQAVFDSIGTDEIVYFDHGAYVITDTVKVPKNIKIVGEIWPLIMAGGSKNFNNTDNPKPVWQVGEKGDVGNVEIQDLMFETLGPQPGAILMEFNVAGETPGSAGLFDVHFRIGGSAGTDLQSDKCKKTPAVETEAKEECFGAFMLMHVTAKASVYLENVWLWVADHELDLSDHSQINIYNGRGILIESTVGCWLWGTASEHHTLYNYQLVKASNVFMGFIQTETAYFQGNPDSTHPFAANADYSDPDFESSCKDGSDTCRRTWGVRAVNSSDIFIYGAGLYSFFNNYGQTCVGNNNCQENMVSLESSEVHFYGLSTKASVNMVTVDGASAAFDADNRNNFCASIALFTSSSVAKSAS</sequence>
<feature type="domain" description="Rhamnogalacturonase A/B/Epimerase-like pectate lyase" evidence="2">
    <location>
        <begin position="67"/>
        <end position="291"/>
    </location>
</feature>
<keyword evidence="4" id="KW-1185">Reference proteome</keyword>
<dbReference type="Pfam" id="PF12708">
    <property type="entry name" value="Pect-lyase_RHGA_epim"/>
    <property type="match status" value="2"/>
</dbReference>
<evidence type="ECO:0000313" key="3">
    <source>
        <dbReference type="EMBL" id="KAH6898277.1"/>
    </source>
</evidence>
<accession>A0A9P9ASG7</accession>
<feature type="signal peptide" evidence="1">
    <location>
        <begin position="1"/>
        <end position="23"/>
    </location>
</feature>
<keyword evidence="1" id="KW-0732">Signal</keyword>
<dbReference type="PANTHER" id="PTHR33928">
    <property type="entry name" value="POLYGALACTURONASE QRT3"/>
    <property type="match status" value="1"/>
</dbReference>
<protein>
    <submittedName>
        <fullName evidence="3">Family 55 glycoside hydrolase</fullName>
    </submittedName>
</protein>
<dbReference type="InterPro" id="IPR011050">
    <property type="entry name" value="Pectin_lyase_fold/virulence"/>
</dbReference>
<dbReference type="SUPFAM" id="SSF51126">
    <property type="entry name" value="Pectin lyase-like"/>
    <property type="match status" value="2"/>
</dbReference>
<dbReference type="CDD" id="cd23668">
    <property type="entry name" value="GH55_beta13glucanase-like"/>
    <property type="match status" value="1"/>
</dbReference>
<keyword evidence="3" id="KW-0378">Hydrolase</keyword>
<dbReference type="Proteomes" id="UP000777438">
    <property type="component" value="Unassembled WGS sequence"/>
</dbReference>
<dbReference type="PANTHER" id="PTHR33928:SF2">
    <property type="entry name" value="PECTATE LYASE SUPERFAMILY PROTEIN DOMAIN-CONTAINING PROTEIN-RELATED"/>
    <property type="match status" value="1"/>
</dbReference>
<dbReference type="AlphaFoldDB" id="A0A9P9ASG7"/>
<dbReference type="InterPro" id="IPR024535">
    <property type="entry name" value="RHGA/B-epi-like_pectate_lyase"/>
</dbReference>
<name>A0A9P9ASG7_9HYPO</name>
<dbReference type="OrthoDB" id="1046782at2759"/>
<gene>
    <name evidence="3" type="ORF">B0T10DRAFT_102774</name>
</gene>
<proteinExistence type="predicted"/>
<dbReference type="InterPro" id="IPR012334">
    <property type="entry name" value="Pectin_lyas_fold"/>
</dbReference>
<dbReference type="EMBL" id="JAGPYM010000002">
    <property type="protein sequence ID" value="KAH6898277.1"/>
    <property type="molecule type" value="Genomic_DNA"/>
</dbReference>
<reference evidence="3 4" key="1">
    <citation type="journal article" date="2021" name="Nat. Commun.">
        <title>Genetic determinants of endophytism in the Arabidopsis root mycobiome.</title>
        <authorList>
            <person name="Mesny F."/>
            <person name="Miyauchi S."/>
            <person name="Thiergart T."/>
            <person name="Pickel B."/>
            <person name="Atanasova L."/>
            <person name="Karlsson M."/>
            <person name="Huettel B."/>
            <person name="Barry K.W."/>
            <person name="Haridas S."/>
            <person name="Chen C."/>
            <person name="Bauer D."/>
            <person name="Andreopoulos W."/>
            <person name="Pangilinan J."/>
            <person name="LaButti K."/>
            <person name="Riley R."/>
            <person name="Lipzen A."/>
            <person name="Clum A."/>
            <person name="Drula E."/>
            <person name="Henrissat B."/>
            <person name="Kohler A."/>
            <person name="Grigoriev I.V."/>
            <person name="Martin F.M."/>
            <person name="Hacquard S."/>
        </authorList>
    </citation>
    <scope>NUCLEOTIDE SEQUENCE [LARGE SCALE GENOMIC DNA]</scope>
    <source>
        <strain evidence="3 4">MPI-CAGE-CH-0241</strain>
    </source>
</reference>
<dbReference type="Gene3D" id="2.160.20.10">
    <property type="entry name" value="Single-stranded right-handed beta-helix, Pectin lyase-like"/>
    <property type="match status" value="2"/>
</dbReference>
<comment type="caution">
    <text evidence="3">The sequence shown here is derived from an EMBL/GenBank/DDBJ whole genome shotgun (WGS) entry which is preliminary data.</text>
</comment>
<feature type="domain" description="Rhamnogalacturonase A/B/Epimerase-like pectate lyase" evidence="2">
    <location>
        <begin position="417"/>
        <end position="475"/>
    </location>
</feature>
<dbReference type="FunFam" id="2.160.20.10:FF:000023">
    <property type="entry name" value="Exo-beta-1,3-glucanase Exg0"/>
    <property type="match status" value="1"/>
</dbReference>
<evidence type="ECO:0000313" key="4">
    <source>
        <dbReference type="Proteomes" id="UP000777438"/>
    </source>
</evidence>
<dbReference type="FunFam" id="2.160.20.10:FF:000026">
    <property type="entry name" value="Exo-beta-1,3-glucanase Exg0"/>
    <property type="match status" value="1"/>
</dbReference>
<evidence type="ECO:0000259" key="2">
    <source>
        <dbReference type="Pfam" id="PF12708"/>
    </source>
</evidence>
<dbReference type="InterPro" id="IPR039279">
    <property type="entry name" value="QRT3-like"/>
</dbReference>
<evidence type="ECO:0000256" key="1">
    <source>
        <dbReference type="SAM" id="SignalP"/>
    </source>
</evidence>
<feature type="chain" id="PRO_5040344539" evidence="1">
    <location>
        <begin position="24"/>
        <end position="793"/>
    </location>
</feature>
<organism evidence="3 4">
    <name type="scientific">Thelonectria olida</name>
    <dbReference type="NCBI Taxonomy" id="1576542"/>
    <lineage>
        <taxon>Eukaryota</taxon>
        <taxon>Fungi</taxon>
        <taxon>Dikarya</taxon>
        <taxon>Ascomycota</taxon>
        <taxon>Pezizomycotina</taxon>
        <taxon>Sordariomycetes</taxon>
        <taxon>Hypocreomycetidae</taxon>
        <taxon>Hypocreales</taxon>
        <taxon>Nectriaceae</taxon>
        <taxon>Thelonectria</taxon>
    </lineage>
</organism>
<dbReference type="GO" id="GO:0004650">
    <property type="term" value="F:polygalacturonase activity"/>
    <property type="evidence" value="ECO:0007669"/>
    <property type="project" value="InterPro"/>
</dbReference>